<proteinExistence type="predicted"/>
<dbReference type="Gene3D" id="1.10.490.10">
    <property type="entry name" value="Globins"/>
    <property type="match status" value="1"/>
</dbReference>
<name>A0ABS3TFB8_9BACT</name>
<evidence type="ECO:0000313" key="1">
    <source>
        <dbReference type="EMBL" id="MBO3271410.1"/>
    </source>
</evidence>
<gene>
    <name evidence="1" type="ORF">J4D97_12165</name>
</gene>
<accession>A0ABS3TFB8</accession>
<comment type="caution">
    <text evidence="1">The sequence shown here is derived from an EMBL/GenBank/DDBJ whole genome shotgun (WGS) entry which is preliminary data.</text>
</comment>
<protein>
    <submittedName>
        <fullName evidence="1">Group III truncated hemoglobin</fullName>
    </submittedName>
</protein>
<sequence>MSKVMVAIDLLADLWFVVDACRSDAAGVRLVSLLKLNELRADACFYCLMRRGHPQRYRSDACGVGPAGGHNGFSLFPTLMAMQTLPDIRTEADITTLITTFYEKVGLDELLGPIFQADAQVHWPQPLFTMQAFWKRVLLNTGGADGWPFPGGLVLPNTGEYFQRWRQLFLAAVEDNFTGPIAEAAKVKAQEIAQMFEYKRQPRTLLSFLRTL</sequence>
<dbReference type="EMBL" id="JAGETX010000006">
    <property type="protein sequence ID" value="MBO3271410.1"/>
    <property type="molecule type" value="Genomic_DNA"/>
</dbReference>
<dbReference type="RefSeq" id="WP_208307809.1">
    <property type="nucleotide sequence ID" value="NZ_JAGETX010000006.1"/>
</dbReference>
<evidence type="ECO:0000313" key="2">
    <source>
        <dbReference type="Proteomes" id="UP000670527"/>
    </source>
</evidence>
<dbReference type="InterPro" id="IPR009050">
    <property type="entry name" value="Globin-like_sf"/>
</dbReference>
<reference evidence="1 2" key="1">
    <citation type="submission" date="2021-03" db="EMBL/GenBank/DDBJ databases">
        <authorList>
            <person name="Kim M.K."/>
        </authorList>
    </citation>
    <scope>NUCLEOTIDE SEQUENCE [LARGE SCALE GENOMIC DNA]</scope>
    <source>
        <strain evidence="1 2">BT507</strain>
    </source>
</reference>
<dbReference type="CDD" id="cd08916">
    <property type="entry name" value="TrHb3_P"/>
    <property type="match status" value="1"/>
</dbReference>
<keyword evidence="2" id="KW-1185">Reference proteome</keyword>
<dbReference type="Proteomes" id="UP000670527">
    <property type="component" value="Unassembled WGS sequence"/>
</dbReference>
<organism evidence="1 2">
    <name type="scientific">Hymenobacter defluvii</name>
    <dbReference type="NCBI Taxonomy" id="2054411"/>
    <lineage>
        <taxon>Bacteria</taxon>
        <taxon>Pseudomonadati</taxon>
        <taxon>Bacteroidota</taxon>
        <taxon>Cytophagia</taxon>
        <taxon>Cytophagales</taxon>
        <taxon>Hymenobacteraceae</taxon>
        <taxon>Hymenobacter</taxon>
    </lineage>
</organism>
<dbReference type="SUPFAM" id="SSF46458">
    <property type="entry name" value="Globin-like"/>
    <property type="match status" value="1"/>
</dbReference>
<dbReference type="InterPro" id="IPR012292">
    <property type="entry name" value="Globin/Proto"/>
</dbReference>